<protein>
    <submittedName>
        <fullName evidence="1">16468_t:CDS:1</fullName>
    </submittedName>
</protein>
<evidence type="ECO:0000313" key="2">
    <source>
        <dbReference type="Proteomes" id="UP000789366"/>
    </source>
</evidence>
<proteinExistence type="predicted"/>
<sequence>MESTEDLESNNLQIELTAYSKRLKSPSYYAERLNELRKRKGMSNNFASNTNDLVRMCSQPIVIYFNENSTQVLLEPLPKQMKDVGSCL</sequence>
<reference evidence="1" key="1">
    <citation type="submission" date="2021-06" db="EMBL/GenBank/DDBJ databases">
        <authorList>
            <person name="Kallberg Y."/>
            <person name="Tangrot J."/>
            <person name="Rosling A."/>
        </authorList>
    </citation>
    <scope>NUCLEOTIDE SEQUENCE</scope>
    <source>
        <strain evidence="1">28 12/20/2015</strain>
    </source>
</reference>
<keyword evidence="2" id="KW-1185">Reference proteome</keyword>
<accession>A0ACA9NNX5</accession>
<gene>
    <name evidence="1" type="ORF">SPELUC_LOCUS9586</name>
</gene>
<dbReference type="Proteomes" id="UP000789366">
    <property type="component" value="Unassembled WGS sequence"/>
</dbReference>
<name>A0ACA9NNX5_9GLOM</name>
<evidence type="ECO:0000313" key="1">
    <source>
        <dbReference type="EMBL" id="CAG8669251.1"/>
    </source>
</evidence>
<comment type="caution">
    <text evidence="1">The sequence shown here is derived from an EMBL/GenBank/DDBJ whole genome shotgun (WGS) entry which is preliminary data.</text>
</comment>
<dbReference type="EMBL" id="CAJVPW010016343">
    <property type="protein sequence ID" value="CAG8669251.1"/>
    <property type="molecule type" value="Genomic_DNA"/>
</dbReference>
<feature type="non-terminal residue" evidence="1">
    <location>
        <position position="88"/>
    </location>
</feature>
<organism evidence="1 2">
    <name type="scientific">Cetraspora pellucida</name>
    <dbReference type="NCBI Taxonomy" id="1433469"/>
    <lineage>
        <taxon>Eukaryota</taxon>
        <taxon>Fungi</taxon>
        <taxon>Fungi incertae sedis</taxon>
        <taxon>Mucoromycota</taxon>
        <taxon>Glomeromycotina</taxon>
        <taxon>Glomeromycetes</taxon>
        <taxon>Diversisporales</taxon>
        <taxon>Gigasporaceae</taxon>
        <taxon>Cetraspora</taxon>
    </lineage>
</organism>